<proteinExistence type="predicted"/>
<keyword evidence="2" id="KW-0472">Membrane</keyword>
<dbReference type="EMBL" id="CARXXK010000002">
    <property type="protein sequence ID" value="CAI6353535.1"/>
    <property type="molecule type" value="Genomic_DNA"/>
</dbReference>
<evidence type="ECO:0000256" key="2">
    <source>
        <dbReference type="SAM" id="Phobius"/>
    </source>
</evidence>
<protein>
    <submittedName>
        <fullName evidence="3">Uncharacterized protein</fullName>
    </submittedName>
</protein>
<sequence length="211" mass="24446">MWKELIFCLFVTAIFVLVLFILIIDYMQGDKVTKSRWSRLQKLSDEGAFKNKPLKVSEDVIYAMIQRGIYSLNSNVESDENDDEVLLWTREMLEKSSSKLEQNHENVGKFKKIMNDFVENVEKSIEEYEDKLCKLNNDLDLITETHQFIKKEIQKQLCQAKQQIATASSDNCNRSWVPPVPSIQCPIIADAQAKDDFLTTLDQFEEARGIP</sequence>
<keyword evidence="1" id="KW-0175">Coiled coil</keyword>
<feature type="coiled-coil region" evidence="1">
    <location>
        <begin position="111"/>
        <end position="138"/>
    </location>
</feature>
<dbReference type="AlphaFoldDB" id="A0AAV0WC84"/>
<keyword evidence="2" id="KW-1133">Transmembrane helix</keyword>
<evidence type="ECO:0000256" key="1">
    <source>
        <dbReference type="SAM" id="Coils"/>
    </source>
</evidence>
<feature type="transmembrane region" description="Helical" evidence="2">
    <location>
        <begin position="6"/>
        <end position="27"/>
    </location>
</feature>
<reference evidence="3 4" key="1">
    <citation type="submission" date="2023-01" db="EMBL/GenBank/DDBJ databases">
        <authorList>
            <person name="Whitehead M."/>
        </authorList>
    </citation>
    <scope>NUCLEOTIDE SEQUENCE [LARGE SCALE GENOMIC DNA]</scope>
</reference>
<evidence type="ECO:0000313" key="4">
    <source>
        <dbReference type="Proteomes" id="UP001160148"/>
    </source>
</evidence>
<evidence type="ECO:0000313" key="3">
    <source>
        <dbReference type="EMBL" id="CAI6353535.1"/>
    </source>
</evidence>
<dbReference type="Proteomes" id="UP001160148">
    <property type="component" value="Unassembled WGS sequence"/>
</dbReference>
<name>A0AAV0WC84_9HEMI</name>
<accession>A0AAV0WC84</accession>
<keyword evidence="2" id="KW-0812">Transmembrane</keyword>
<organism evidence="3 4">
    <name type="scientific">Macrosiphum euphorbiae</name>
    <name type="common">potato aphid</name>
    <dbReference type="NCBI Taxonomy" id="13131"/>
    <lineage>
        <taxon>Eukaryota</taxon>
        <taxon>Metazoa</taxon>
        <taxon>Ecdysozoa</taxon>
        <taxon>Arthropoda</taxon>
        <taxon>Hexapoda</taxon>
        <taxon>Insecta</taxon>
        <taxon>Pterygota</taxon>
        <taxon>Neoptera</taxon>
        <taxon>Paraneoptera</taxon>
        <taxon>Hemiptera</taxon>
        <taxon>Sternorrhyncha</taxon>
        <taxon>Aphidomorpha</taxon>
        <taxon>Aphidoidea</taxon>
        <taxon>Aphididae</taxon>
        <taxon>Macrosiphini</taxon>
        <taxon>Macrosiphum</taxon>
    </lineage>
</organism>
<gene>
    <name evidence="3" type="ORF">MEUPH1_LOCUS9647</name>
</gene>
<comment type="caution">
    <text evidence="3">The sequence shown here is derived from an EMBL/GenBank/DDBJ whole genome shotgun (WGS) entry which is preliminary data.</text>
</comment>
<keyword evidence="4" id="KW-1185">Reference proteome</keyword>